<dbReference type="KEGG" id="nga:Ngar_c35930"/>
<dbReference type="InParanoid" id="K0IGJ4"/>
<proteinExistence type="inferred from homology"/>
<evidence type="ECO:0000256" key="1">
    <source>
        <dbReference type="ARBA" id="ARBA00010554"/>
    </source>
</evidence>
<dbReference type="AlphaFoldDB" id="K0IGJ4"/>
<dbReference type="BioCyc" id="CNIT1237085:G1324-3594-MONOMER"/>
<dbReference type="STRING" id="1237085.Ngar_c35930"/>
<keyword evidence="3" id="KW-1185">Reference proteome</keyword>
<dbReference type="RefSeq" id="WP_015021038.1">
    <property type="nucleotide sequence ID" value="NC_018719.1"/>
</dbReference>
<dbReference type="OrthoDB" id="8505at2157"/>
<accession>K0IGJ4</accession>
<dbReference type="Gene3D" id="3.30.70.120">
    <property type="match status" value="1"/>
</dbReference>
<dbReference type="PANTHER" id="PTHR35983:SF1">
    <property type="entry name" value="UPF0166 PROTEIN TM_0021"/>
    <property type="match status" value="1"/>
</dbReference>
<sequence length="104" mass="11681">MVAKKMWTLTIRIKKNDELHGKRLYKALLDFMMGAGISGATVVNAVDGFGRRGRSTLRIEGISMNYPLIIEVVDEQSKLEPLLPQIRRMVGDNGIVTLHEVNML</sequence>
<protein>
    <submittedName>
        <fullName evidence="2">DUF190 domain-containing protein</fullName>
    </submittedName>
</protein>
<dbReference type="HOGENOM" id="CLU_146749_2_0_2"/>
<dbReference type="InterPro" id="IPR015867">
    <property type="entry name" value="N-reg_PII/ATP_PRibTrfase_C"/>
</dbReference>
<dbReference type="InterPro" id="IPR011322">
    <property type="entry name" value="N-reg_PII-like_a/b"/>
</dbReference>
<dbReference type="SUPFAM" id="SSF54913">
    <property type="entry name" value="GlnB-like"/>
    <property type="match status" value="1"/>
</dbReference>
<dbReference type="EMBL" id="CP002408">
    <property type="protein sequence ID" value="AFU60506.1"/>
    <property type="molecule type" value="Genomic_DNA"/>
</dbReference>
<evidence type="ECO:0000313" key="3">
    <source>
        <dbReference type="Proteomes" id="UP000008037"/>
    </source>
</evidence>
<dbReference type="Proteomes" id="UP000008037">
    <property type="component" value="Chromosome"/>
</dbReference>
<evidence type="ECO:0000313" key="2">
    <source>
        <dbReference type="EMBL" id="AFU60506.1"/>
    </source>
</evidence>
<dbReference type="GeneID" id="13796753"/>
<reference evidence="2 3" key="1">
    <citation type="journal article" date="2012" name="Environ. Microbiol.">
        <title>The genome of the ammonia-oxidizing Candidatus Nitrososphaera gargensis: insights into metabolic versatility and environmental adaptations.</title>
        <authorList>
            <person name="Spang A."/>
            <person name="Poehlein A."/>
            <person name="Offre P."/>
            <person name="Zumbragel S."/>
            <person name="Haider S."/>
            <person name="Rychlik N."/>
            <person name="Nowka B."/>
            <person name="Schmeisser C."/>
            <person name="Lebedeva E.V."/>
            <person name="Rattei T."/>
            <person name="Bohm C."/>
            <person name="Schmid M."/>
            <person name="Galushko A."/>
            <person name="Hatzenpichler R."/>
            <person name="Weinmaier T."/>
            <person name="Daniel R."/>
            <person name="Schleper C."/>
            <person name="Spieck E."/>
            <person name="Streit W."/>
            <person name="Wagner M."/>
        </authorList>
    </citation>
    <scope>NUCLEOTIDE SEQUENCE [LARGE SCALE GENOMIC DNA]</scope>
    <source>
        <strain evidence="3">Ga9.2</strain>
    </source>
</reference>
<dbReference type="InterPro" id="IPR003793">
    <property type="entry name" value="UPF0166"/>
</dbReference>
<comment type="similarity">
    <text evidence="1">Belongs to the UPF0166 family.</text>
</comment>
<organism evidence="2 3">
    <name type="scientific">Nitrososphaera gargensis (strain Ga9.2)</name>
    <dbReference type="NCBI Taxonomy" id="1237085"/>
    <lineage>
        <taxon>Archaea</taxon>
        <taxon>Nitrososphaerota</taxon>
        <taxon>Nitrososphaeria</taxon>
        <taxon>Nitrososphaerales</taxon>
        <taxon>Nitrososphaeraceae</taxon>
        <taxon>Nitrososphaera</taxon>
    </lineage>
</organism>
<dbReference type="Pfam" id="PF02641">
    <property type="entry name" value="DUF190"/>
    <property type="match status" value="1"/>
</dbReference>
<dbReference type="PANTHER" id="PTHR35983">
    <property type="entry name" value="UPF0166 PROTEIN TM_0021"/>
    <property type="match status" value="1"/>
</dbReference>
<name>K0IGJ4_NITGG</name>
<gene>
    <name evidence="2" type="ordered locus">Ngar_c35930</name>
</gene>